<dbReference type="Proteomes" id="UP000218934">
    <property type="component" value="Unassembled WGS sequence"/>
</dbReference>
<evidence type="ECO:0000256" key="2">
    <source>
        <dbReference type="ARBA" id="ARBA00006577"/>
    </source>
</evidence>
<gene>
    <name evidence="9" type="ORF">COO09_09670</name>
</gene>
<evidence type="ECO:0000259" key="8">
    <source>
        <dbReference type="PROSITE" id="PS50059"/>
    </source>
</evidence>
<organism evidence="9 10">
    <name type="scientific">Rhizorhabdus dicambivorans</name>
    <dbReference type="NCBI Taxonomy" id="1850238"/>
    <lineage>
        <taxon>Bacteria</taxon>
        <taxon>Pseudomonadati</taxon>
        <taxon>Pseudomonadota</taxon>
        <taxon>Alphaproteobacteria</taxon>
        <taxon>Sphingomonadales</taxon>
        <taxon>Sphingomonadaceae</taxon>
        <taxon>Rhizorhabdus</taxon>
    </lineage>
</organism>
<evidence type="ECO:0000313" key="10">
    <source>
        <dbReference type="Proteomes" id="UP000218934"/>
    </source>
</evidence>
<keyword evidence="10" id="KW-1185">Reference proteome</keyword>
<dbReference type="AlphaFoldDB" id="A0A2A4FY59"/>
<keyword evidence="7" id="KW-0732">Signal</keyword>
<dbReference type="EMBL" id="NWUF01000007">
    <property type="protein sequence ID" value="PCE42660.1"/>
    <property type="molecule type" value="Genomic_DNA"/>
</dbReference>
<dbReference type="SUPFAM" id="SSF54534">
    <property type="entry name" value="FKBP-like"/>
    <property type="match status" value="1"/>
</dbReference>
<sequence length="138" mass="14420">MTFRSLLLVPVAALMLAGTALASDPVVLPDGTQIEDIETGSGAVAQAGQTVTVHYTGWLYVNDERGPKFDSSHDGDPFTFHLGAGEVIKGWDVGLVGMKVGSVRTLIIPPESGYGAEASGPIPPNSTLLFEVELVGVR</sequence>
<keyword evidence="3 5" id="KW-0697">Rotamase</keyword>
<evidence type="ECO:0000256" key="3">
    <source>
        <dbReference type="ARBA" id="ARBA00023110"/>
    </source>
</evidence>
<dbReference type="GO" id="GO:0003755">
    <property type="term" value="F:peptidyl-prolyl cis-trans isomerase activity"/>
    <property type="evidence" value="ECO:0007669"/>
    <property type="project" value="UniProtKB-UniRule"/>
</dbReference>
<feature type="signal peptide" evidence="7">
    <location>
        <begin position="1"/>
        <end position="22"/>
    </location>
</feature>
<evidence type="ECO:0000313" key="9">
    <source>
        <dbReference type="EMBL" id="PCE42660.1"/>
    </source>
</evidence>
<dbReference type="OrthoDB" id="9812109at2"/>
<accession>A0A2A4FY59</accession>
<comment type="caution">
    <text evidence="9">The sequence shown here is derived from an EMBL/GenBank/DDBJ whole genome shotgun (WGS) entry which is preliminary data.</text>
</comment>
<evidence type="ECO:0000256" key="7">
    <source>
        <dbReference type="SAM" id="SignalP"/>
    </source>
</evidence>
<reference evidence="9 10" key="1">
    <citation type="submission" date="2017-09" db="EMBL/GenBank/DDBJ databases">
        <title>The Catabolism of 3,6-Dichlorosalicylic acid is Initiated by the Cytochrome P450 Monooxygenase DsmABC in Rhizorhabdus dicambivorans Ndbn-20.</title>
        <authorList>
            <person name="Na L."/>
        </authorList>
    </citation>
    <scope>NUCLEOTIDE SEQUENCE [LARGE SCALE GENOMIC DNA]</scope>
    <source>
        <strain evidence="9 10">Ndbn-20m</strain>
    </source>
</reference>
<name>A0A2A4FY59_9SPHN</name>
<evidence type="ECO:0000256" key="1">
    <source>
        <dbReference type="ARBA" id="ARBA00000971"/>
    </source>
</evidence>
<dbReference type="KEGG" id="rdi:CMV14_06405"/>
<proteinExistence type="inferred from homology"/>
<protein>
    <recommendedName>
        <fullName evidence="6">Peptidyl-prolyl cis-trans isomerase</fullName>
        <ecNumber evidence="6">5.2.1.8</ecNumber>
    </recommendedName>
</protein>
<dbReference type="Pfam" id="PF00254">
    <property type="entry name" value="FKBP_C"/>
    <property type="match status" value="1"/>
</dbReference>
<dbReference type="RefSeq" id="WP_083215736.1">
    <property type="nucleotide sequence ID" value="NZ_CP023449.1"/>
</dbReference>
<dbReference type="EC" id="5.2.1.8" evidence="6"/>
<dbReference type="FunFam" id="3.10.50.40:FF:000006">
    <property type="entry name" value="Peptidyl-prolyl cis-trans isomerase"/>
    <property type="match status" value="1"/>
</dbReference>
<dbReference type="PANTHER" id="PTHR43811">
    <property type="entry name" value="FKBP-TYPE PEPTIDYL-PROLYL CIS-TRANS ISOMERASE FKPA"/>
    <property type="match status" value="1"/>
</dbReference>
<comment type="catalytic activity">
    <reaction evidence="1 5 6">
        <text>[protein]-peptidylproline (omega=180) = [protein]-peptidylproline (omega=0)</text>
        <dbReference type="Rhea" id="RHEA:16237"/>
        <dbReference type="Rhea" id="RHEA-COMP:10747"/>
        <dbReference type="Rhea" id="RHEA-COMP:10748"/>
        <dbReference type="ChEBI" id="CHEBI:83833"/>
        <dbReference type="ChEBI" id="CHEBI:83834"/>
        <dbReference type="EC" id="5.2.1.8"/>
    </reaction>
</comment>
<dbReference type="InterPro" id="IPR046357">
    <property type="entry name" value="PPIase_dom_sf"/>
</dbReference>
<feature type="domain" description="PPIase FKBP-type" evidence="8">
    <location>
        <begin position="48"/>
        <end position="138"/>
    </location>
</feature>
<evidence type="ECO:0000256" key="4">
    <source>
        <dbReference type="ARBA" id="ARBA00023235"/>
    </source>
</evidence>
<dbReference type="PROSITE" id="PS50059">
    <property type="entry name" value="FKBP_PPIASE"/>
    <property type="match status" value="1"/>
</dbReference>
<dbReference type="InterPro" id="IPR001179">
    <property type="entry name" value="PPIase_FKBP_dom"/>
</dbReference>
<evidence type="ECO:0000256" key="6">
    <source>
        <dbReference type="RuleBase" id="RU003915"/>
    </source>
</evidence>
<comment type="similarity">
    <text evidence="2 6">Belongs to the FKBP-type PPIase family.</text>
</comment>
<feature type="chain" id="PRO_5012833567" description="Peptidyl-prolyl cis-trans isomerase" evidence="7">
    <location>
        <begin position="23"/>
        <end position="138"/>
    </location>
</feature>
<keyword evidence="4 5" id="KW-0413">Isomerase</keyword>
<evidence type="ECO:0000256" key="5">
    <source>
        <dbReference type="PROSITE-ProRule" id="PRU00277"/>
    </source>
</evidence>
<dbReference type="Gene3D" id="3.10.50.40">
    <property type="match status" value="1"/>
</dbReference>
<dbReference type="PANTHER" id="PTHR43811:SF19">
    <property type="entry name" value="39 KDA FK506-BINDING NUCLEAR PROTEIN"/>
    <property type="match status" value="1"/>
</dbReference>